<keyword evidence="4" id="KW-0052">Apoplast</keyword>
<comment type="similarity">
    <text evidence="3 12">Belongs to the peptidase S8 family.</text>
</comment>
<comment type="subcellular location">
    <subcellularLocation>
        <location evidence="2">Secreted</location>
        <location evidence="2">Extracellular space</location>
        <location evidence="2">Apoplast</location>
    </subcellularLocation>
</comment>
<keyword evidence="10" id="KW-0325">Glycoprotein</keyword>
<feature type="domain" description="PA" evidence="16">
    <location>
        <begin position="378"/>
        <end position="463"/>
    </location>
</feature>
<evidence type="ECO:0000259" key="15">
    <source>
        <dbReference type="Pfam" id="PF00082"/>
    </source>
</evidence>
<dbReference type="Pfam" id="PF05922">
    <property type="entry name" value="Inhibitor_I9"/>
    <property type="match status" value="1"/>
</dbReference>
<evidence type="ECO:0000256" key="2">
    <source>
        <dbReference type="ARBA" id="ARBA00004271"/>
    </source>
</evidence>
<dbReference type="FunFam" id="3.40.50.200:FF:000006">
    <property type="entry name" value="Subtilisin-like protease SBT1.5"/>
    <property type="match status" value="1"/>
</dbReference>
<dbReference type="InterPro" id="IPR023828">
    <property type="entry name" value="Peptidase_S8_Ser-AS"/>
</dbReference>
<feature type="domain" description="Inhibitor I9" evidence="17">
    <location>
        <begin position="34"/>
        <end position="107"/>
    </location>
</feature>
<feature type="signal peptide" evidence="14">
    <location>
        <begin position="1"/>
        <end position="26"/>
    </location>
</feature>
<evidence type="ECO:0000256" key="9">
    <source>
        <dbReference type="ARBA" id="ARBA00022825"/>
    </source>
</evidence>
<evidence type="ECO:0000256" key="13">
    <source>
        <dbReference type="SAM" id="MobiDB-lite"/>
    </source>
</evidence>
<dbReference type="InterPro" id="IPR045051">
    <property type="entry name" value="SBT"/>
</dbReference>
<dbReference type="GO" id="GO:0006508">
    <property type="term" value="P:proteolysis"/>
    <property type="evidence" value="ECO:0007669"/>
    <property type="project" value="UniProtKB-KW"/>
</dbReference>
<dbReference type="GO" id="GO:0004252">
    <property type="term" value="F:serine-type endopeptidase activity"/>
    <property type="evidence" value="ECO:0007669"/>
    <property type="project" value="UniProtKB-UniRule"/>
</dbReference>
<dbReference type="InterPro" id="IPR036852">
    <property type="entry name" value="Peptidase_S8/S53_dom_sf"/>
</dbReference>
<feature type="active site" description="Charge relay system" evidence="11 12">
    <location>
        <position position="549"/>
    </location>
</feature>
<evidence type="ECO:0000256" key="6">
    <source>
        <dbReference type="ARBA" id="ARBA00022670"/>
    </source>
</evidence>
<evidence type="ECO:0000256" key="11">
    <source>
        <dbReference type="PIRSR" id="PIRSR615500-1"/>
    </source>
</evidence>
<reference evidence="20" key="1">
    <citation type="submission" date="2016-06" db="EMBL/GenBank/DDBJ databases">
        <title>Parallel loss of symbiosis genes in relatives of nitrogen-fixing non-legume Parasponia.</title>
        <authorList>
            <person name="Van Velzen R."/>
            <person name="Holmer R."/>
            <person name="Bu F."/>
            <person name="Rutten L."/>
            <person name="Van Zeijl A."/>
            <person name="Liu W."/>
            <person name="Santuari L."/>
            <person name="Cao Q."/>
            <person name="Sharma T."/>
            <person name="Shen D."/>
            <person name="Roswanjaya Y."/>
            <person name="Wardhani T."/>
            <person name="Kalhor M.S."/>
            <person name="Jansen J."/>
            <person name="Van den Hoogen J."/>
            <person name="Gungor B."/>
            <person name="Hartog M."/>
            <person name="Hontelez J."/>
            <person name="Verver J."/>
            <person name="Yang W.-C."/>
            <person name="Schijlen E."/>
            <person name="Repin R."/>
            <person name="Schilthuizen M."/>
            <person name="Schranz E."/>
            <person name="Heidstra R."/>
            <person name="Miyata K."/>
            <person name="Fedorova E."/>
            <person name="Kohlen W."/>
            <person name="Bisseling T."/>
            <person name="Smit S."/>
            <person name="Geurts R."/>
        </authorList>
    </citation>
    <scope>NUCLEOTIDE SEQUENCE [LARGE SCALE GENOMIC DNA]</scope>
    <source>
        <strain evidence="20">cv. RG33-2</strain>
    </source>
</reference>
<feature type="domain" description="Subtilisin-like protease fibronectin type-III" evidence="18">
    <location>
        <begin position="665"/>
        <end position="770"/>
    </location>
</feature>
<feature type="chain" id="PRO_5015106714" evidence="14">
    <location>
        <begin position="27"/>
        <end position="774"/>
    </location>
</feature>
<keyword evidence="7 14" id="KW-0732">Signal</keyword>
<dbReference type="PROSITE" id="PS51892">
    <property type="entry name" value="SUBTILASE"/>
    <property type="match status" value="1"/>
</dbReference>
<dbReference type="CDD" id="cd04852">
    <property type="entry name" value="Peptidases_S8_3"/>
    <property type="match status" value="1"/>
</dbReference>
<dbReference type="InterPro" id="IPR034197">
    <property type="entry name" value="Peptidases_S8_3"/>
</dbReference>
<protein>
    <submittedName>
        <fullName evidence="19">Subtilase</fullName>
    </submittedName>
</protein>
<dbReference type="FunFam" id="3.50.30.30:FF:000005">
    <property type="entry name" value="subtilisin-like protease SBT1.5"/>
    <property type="match status" value="1"/>
</dbReference>
<dbReference type="Pfam" id="PF00082">
    <property type="entry name" value="Peptidase_S8"/>
    <property type="match status" value="1"/>
</dbReference>
<dbReference type="InterPro" id="IPR015500">
    <property type="entry name" value="Peptidase_S8_subtilisin-rel"/>
</dbReference>
<dbReference type="OrthoDB" id="206201at2759"/>
<evidence type="ECO:0000256" key="12">
    <source>
        <dbReference type="PROSITE-ProRule" id="PRU01240"/>
    </source>
</evidence>
<feature type="domain" description="Peptidase S8/S53" evidence="15">
    <location>
        <begin position="134"/>
        <end position="609"/>
    </location>
</feature>
<dbReference type="Pfam" id="PF02225">
    <property type="entry name" value="PA"/>
    <property type="match status" value="1"/>
</dbReference>
<dbReference type="Gene3D" id="2.60.40.2310">
    <property type="match status" value="1"/>
</dbReference>
<keyword evidence="9 12" id="KW-0720">Serine protease</keyword>
<evidence type="ECO:0000259" key="16">
    <source>
        <dbReference type="Pfam" id="PF02225"/>
    </source>
</evidence>
<evidence type="ECO:0000256" key="3">
    <source>
        <dbReference type="ARBA" id="ARBA00011073"/>
    </source>
</evidence>
<evidence type="ECO:0000256" key="4">
    <source>
        <dbReference type="ARBA" id="ARBA00022523"/>
    </source>
</evidence>
<evidence type="ECO:0000256" key="10">
    <source>
        <dbReference type="ARBA" id="ARBA00023180"/>
    </source>
</evidence>
<dbReference type="Pfam" id="PF17766">
    <property type="entry name" value="fn3_6"/>
    <property type="match status" value="1"/>
</dbReference>
<evidence type="ECO:0000256" key="8">
    <source>
        <dbReference type="ARBA" id="ARBA00022801"/>
    </source>
</evidence>
<dbReference type="SUPFAM" id="SSF54897">
    <property type="entry name" value="Protease propeptides/inhibitors"/>
    <property type="match status" value="1"/>
</dbReference>
<dbReference type="GO" id="GO:0009610">
    <property type="term" value="P:response to symbiotic fungus"/>
    <property type="evidence" value="ECO:0007669"/>
    <property type="project" value="UniProtKB-ARBA"/>
</dbReference>
<proteinExistence type="inferred from homology"/>
<evidence type="ECO:0000256" key="1">
    <source>
        <dbReference type="ARBA" id="ARBA00002076"/>
    </source>
</evidence>
<comment type="function">
    <text evidence="1">Required for arbuscular mycorrhiza (AM) development during AM symbiosis with AM fungi (e.g. Glomeromycota intraradices).</text>
</comment>
<dbReference type="InterPro" id="IPR003137">
    <property type="entry name" value="PA_domain"/>
</dbReference>
<evidence type="ECO:0000256" key="5">
    <source>
        <dbReference type="ARBA" id="ARBA00022525"/>
    </source>
</evidence>
<dbReference type="AlphaFoldDB" id="A0A2P5EZW5"/>
<evidence type="ECO:0000313" key="19">
    <source>
        <dbReference type="EMBL" id="PON91076.1"/>
    </source>
</evidence>
<name>A0A2P5EZW5_TREOI</name>
<dbReference type="InParanoid" id="A0A2P5EZW5"/>
<evidence type="ECO:0000313" key="20">
    <source>
        <dbReference type="Proteomes" id="UP000237000"/>
    </source>
</evidence>
<dbReference type="Gene3D" id="3.40.50.200">
    <property type="entry name" value="Peptidase S8/S53 domain"/>
    <property type="match status" value="1"/>
</dbReference>
<feature type="active site" description="Charge relay system" evidence="11 12">
    <location>
        <position position="215"/>
    </location>
</feature>
<dbReference type="PANTHER" id="PTHR10795">
    <property type="entry name" value="PROPROTEIN CONVERTASE SUBTILISIN/KEXIN"/>
    <property type="match status" value="1"/>
</dbReference>
<dbReference type="InterPro" id="IPR000209">
    <property type="entry name" value="Peptidase_S8/S53_dom"/>
</dbReference>
<evidence type="ECO:0000256" key="7">
    <source>
        <dbReference type="ARBA" id="ARBA00022729"/>
    </source>
</evidence>
<sequence length="774" mass="83207">MKTLILLVLQTALLLTISQNLHVAAAEEETQKRTYIVHMDKSSKPAAFDDHFNWYESSLKAVSESANMFYTYNHAIHGFATRLSEKEAELLKRRPGVLSVIPEMRYEALTTRTPEFLGLENTAPFLPGSKILSDLVIGVLDTGVWPESPSYHDRGLGPIPRGWKGKCEVGHNFNSSSCNRKLIGARFFYKGYEHAMGHPIDEKSESKSPRDDEGHGTHTSSTAAGSAVSGANFLGYAYGTARGIAHTARVATYKVLWKGGSFGCDLLAAIDKAIDDGVHILSLSLGPTSGGSPDYFEDTIAIPAFAATERGILVSAAAGNAGPREASVSNVAPWMITVGAGTIDRDFPAYLKLGNGKNFKGDSGLYVGKPLTDNLVPIVYGSSKNSTDSLYCLPGSLIPKEVSGKIVICNLGENANPEKSLVVKDAGGVGTILINYKDFSHGDGNTDAHFVPTVTVSREQGVKIKAYLESVANPTATIIQKGMKLGVQPSPRVAAFSSRGPNGATFELLKPDVIAPGVNILAAWTGAVGPTKLRADKKRVNFNIISGTSMACPHVSGLAALIKSVHPRWSPAAIRSALMTTAYSTYKNGETIQDAVTASPATPFDYGAGHVDPVAALHPGLVYDASVEDYIRFLCASNYTRKQIKTVTRRDFDCNKGKKKYSFGDLNYPSFSVAFDAASDEDGGDDKISTITYTRTVTNVGSSPATYKVSVSKVELVKISVKPLTLTFTKPYEKRTYAVTFTAGSMPWSTTEFARLEWSDGKHVVGSPIAFSWF</sequence>
<dbReference type="FunFam" id="3.30.70.80:FF:000003">
    <property type="entry name" value="Subtilisin-like protease SBT1.9"/>
    <property type="match status" value="1"/>
</dbReference>
<dbReference type="GO" id="GO:0009609">
    <property type="term" value="P:response to symbiotic bacterium"/>
    <property type="evidence" value="ECO:0007669"/>
    <property type="project" value="UniProtKB-ARBA"/>
</dbReference>
<dbReference type="InterPro" id="IPR037045">
    <property type="entry name" value="S8pro/Inhibitor_I9_sf"/>
</dbReference>
<keyword evidence="8 12" id="KW-0378">Hydrolase</keyword>
<feature type="region of interest" description="Disordered" evidence="13">
    <location>
        <begin position="199"/>
        <end position="224"/>
    </location>
</feature>
<evidence type="ECO:0000256" key="14">
    <source>
        <dbReference type="SAM" id="SignalP"/>
    </source>
</evidence>
<dbReference type="PRINTS" id="PR00723">
    <property type="entry name" value="SUBTILISIN"/>
</dbReference>
<dbReference type="Gene3D" id="3.30.70.80">
    <property type="entry name" value="Peptidase S8 propeptide/proteinase inhibitor I9"/>
    <property type="match status" value="1"/>
</dbReference>
<accession>A0A2P5EZW5</accession>
<dbReference type="InterPro" id="IPR041469">
    <property type="entry name" value="Subtilisin-like_FN3"/>
</dbReference>
<keyword evidence="20" id="KW-1185">Reference proteome</keyword>
<dbReference type="Gene3D" id="3.50.30.30">
    <property type="match status" value="1"/>
</dbReference>
<comment type="caution">
    <text evidence="19">The sequence shown here is derived from an EMBL/GenBank/DDBJ whole genome shotgun (WGS) entry which is preliminary data.</text>
</comment>
<dbReference type="EMBL" id="JXTC01000077">
    <property type="protein sequence ID" value="PON91076.1"/>
    <property type="molecule type" value="Genomic_DNA"/>
</dbReference>
<dbReference type="GO" id="GO:0048046">
    <property type="term" value="C:apoplast"/>
    <property type="evidence" value="ECO:0007669"/>
    <property type="project" value="UniProtKB-SubCell"/>
</dbReference>
<dbReference type="InterPro" id="IPR010259">
    <property type="entry name" value="S8pro/Inhibitor_I9"/>
</dbReference>
<dbReference type="PROSITE" id="PS00138">
    <property type="entry name" value="SUBTILASE_SER"/>
    <property type="match status" value="1"/>
</dbReference>
<keyword evidence="6 12" id="KW-0645">Protease</keyword>
<organism evidence="19 20">
    <name type="scientific">Trema orientale</name>
    <name type="common">Charcoal tree</name>
    <name type="synonym">Celtis orientalis</name>
    <dbReference type="NCBI Taxonomy" id="63057"/>
    <lineage>
        <taxon>Eukaryota</taxon>
        <taxon>Viridiplantae</taxon>
        <taxon>Streptophyta</taxon>
        <taxon>Embryophyta</taxon>
        <taxon>Tracheophyta</taxon>
        <taxon>Spermatophyta</taxon>
        <taxon>Magnoliopsida</taxon>
        <taxon>eudicotyledons</taxon>
        <taxon>Gunneridae</taxon>
        <taxon>Pentapetalae</taxon>
        <taxon>rosids</taxon>
        <taxon>fabids</taxon>
        <taxon>Rosales</taxon>
        <taxon>Cannabaceae</taxon>
        <taxon>Trema</taxon>
    </lineage>
</organism>
<dbReference type="Proteomes" id="UP000237000">
    <property type="component" value="Unassembled WGS sequence"/>
</dbReference>
<feature type="compositionally biased region" description="Basic and acidic residues" evidence="13">
    <location>
        <begin position="199"/>
        <end position="216"/>
    </location>
</feature>
<dbReference type="STRING" id="63057.A0A2P5EZW5"/>
<gene>
    <name evidence="19" type="primary">TorSBT16</name>
    <name evidence="19" type="ORF">TorRG33x02_131070</name>
</gene>
<feature type="active site" description="Charge relay system" evidence="11 12">
    <location>
        <position position="141"/>
    </location>
</feature>
<evidence type="ECO:0000259" key="18">
    <source>
        <dbReference type="Pfam" id="PF17766"/>
    </source>
</evidence>
<dbReference type="SUPFAM" id="SSF52743">
    <property type="entry name" value="Subtilisin-like"/>
    <property type="match status" value="1"/>
</dbReference>
<dbReference type="CDD" id="cd02120">
    <property type="entry name" value="PA_subtilisin_like"/>
    <property type="match status" value="1"/>
</dbReference>
<keyword evidence="5" id="KW-0964">Secreted</keyword>
<dbReference type="GO" id="GO:0048731">
    <property type="term" value="P:system development"/>
    <property type="evidence" value="ECO:0007669"/>
    <property type="project" value="UniProtKB-ARBA"/>
</dbReference>
<evidence type="ECO:0000259" key="17">
    <source>
        <dbReference type="Pfam" id="PF05922"/>
    </source>
</evidence>